<comment type="caution">
    <text evidence="1">The sequence shown here is derived from an EMBL/GenBank/DDBJ whole genome shotgun (WGS) entry which is preliminary data.</text>
</comment>
<sequence length="205" mass="23056">MIPVPTINKAYSMLMERESQHTMSNNLCANEAGVTSLMTMKGGPGQRPKRNFNLYCDYCKMNGHTREGCYKLIGYPINFKFKKKTRVNAAAHNVTIEDHKRQDIRAGSINEADKCSTDDVVRGPYFTPEHYNQIFKLLSNDSVGETSANMVGNIKAFLVNSNKKEWIIDSGATNHMISDMTMLDNKLEVENSSRRKVHLVNGGTT</sequence>
<dbReference type="PANTHER" id="PTHR34222:SF82">
    <property type="entry name" value="CCHC-TYPE DOMAIN-CONTAINING PROTEIN"/>
    <property type="match status" value="1"/>
</dbReference>
<organism evidence="1 2">
    <name type="scientific">Nicotiana attenuata</name>
    <name type="common">Coyote tobacco</name>
    <dbReference type="NCBI Taxonomy" id="49451"/>
    <lineage>
        <taxon>Eukaryota</taxon>
        <taxon>Viridiplantae</taxon>
        <taxon>Streptophyta</taxon>
        <taxon>Embryophyta</taxon>
        <taxon>Tracheophyta</taxon>
        <taxon>Spermatophyta</taxon>
        <taxon>Magnoliopsida</taxon>
        <taxon>eudicotyledons</taxon>
        <taxon>Gunneridae</taxon>
        <taxon>Pentapetalae</taxon>
        <taxon>asterids</taxon>
        <taxon>lamiids</taxon>
        <taxon>Solanales</taxon>
        <taxon>Solanaceae</taxon>
        <taxon>Nicotianoideae</taxon>
        <taxon>Nicotianeae</taxon>
        <taxon>Nicotiana</taxon>
    </lineage>
</organism>
<dbReference type="Proteomes" id="UP000187609">
    <property type="component" value="Unassembled WGS sequence"/>
</dbReference>
<reference evidence="1" key="1">
    <citation type="submission" date="2016-11" db="EMBL/GenBank/DDBJ databases">
        <title>The genome of Nicotiana attenuata.</title>
        <authorList>
            <person name="Xu S."/>
            <person name="Brockmoeller T."/>
            <person name="Gaquerel E."/>
            <person name="Navarro A."/>
            <person name="Kuhl H."/>
            <person name="Gase K."/>
            <person name="Ling Z."/>
            <person name="Zhou W."/>
            <person name="Kreitzer C."/>
            <person name="Stanke M."/>
            <person name="Tang H."/>
            <person name="Lyons E."/>
            <person name="Pandey P."/>
            <person name="Pandey S.P."/>
            <person name="Timmermann B."/>
            <person name="Baldwin I.T."/>
        </authorList>
    </citation>
    <scope>NUCLEOTIDE SEQUENCE [LARGE SCALE GENOMIC DNA]</scope>
    <source>
        <strain evidence="1">UT</strain>
    </source>
</reference>
<name>A0A314KVZ6_NICAT</name>
<dbReference type="PANTHER" id="PTHR34222">
    <property type="entry name" value="GAG_PRE-INTEGRS DOMAIN-CONTAINING PROTEIN"/>
    <property type="match status" value="1"/>
</dbReference>
<protein>
    <submittedName>
        <fullName evidence="1">Uncharacterized protein</fullName>
    </submittedName>
</protein>
<proteinExistence type="predicted"/>
<evidence type="ECO:0000313" key="1">
    <source>
        <dbReference type="EMBL" id="OIT33480.1"/>
    </source>
</evidence>
<dbReference type="EMBL" id="MJEQ01000875">
    <property type="protein sequence ID" value="OIT33480.1"/>
    <property type="molecule type" value="Genomic_DNA"/>
</dbReference>
<accession>A0A314KVZ6</accession>
<dbReference type="AlphaFoldDB" id="A0A314KVZ6"/>
<gene>
    <name evidence="1" type="ORF">A4A49_55850</name>
</gene>
<keyword evidence="2" id="KW-1185">Reference proteome</keyword>
<dbReference type="Gramene" id="OIT33480">
    <property type="protein sequence ID" value="OIT33480"/>
    <property type="gene ID" value="A4A49_55850"/>
</dbReference>
<feature type="non-terminal residue" evidence="1">
    <location>
        <position position="205"/>
    </location>
</feature>
<evidence type="ECO:0000313" key="2">
    <source>
        <dbReference type="Proteomes" id="UP000187609"/>
    </source>
</evidence>